<dbReference type="EMBL" id="PKIZ01000006">
    <property type="protein sequence ID" value="PKZ42042.1"/>
    <property type="molecule type" value="Genomic_DNA"/>
</dbReference>
<evidence type="ECO:0000259" key="3">
    <source>
        <dbReference type="Pfam" id="PF18755"/>
    </source>
</evidence>
<protein>
    <recommendedName>
        <fullName evidence="6">DUF262 domain-containing protein</fullName>
    </recommendedName>
</protein>
<dbReference type="OrthoDB" id="9798761at2"/>
<evidence type="ECO:0000313" key="4">
    <source>
        <dbReference type="EMBL" id="PKZ42042.1"/>
    </source>
</evidence>
<dbReference type="Pfam" id="PF18755">
    <property type="entry name" value="RAMA"/>
    <property type="match status" value="1"/>
</dbReference>
<evidence type="ECO:0000259" key="2">
    <source>
        <dbReference type="Pfam" id="PF07510"/>
    </source>
</evidence>
<evidence type="ECO:0000259" key="1">
    <source>
        <dbReference type="Pfam" id="PF03235"/>
    </source>
</evidence>
<organism evidence="4 5">
    <name type="scientific">Kytococcus schroeteri</name>
    <dbReference type="NCBI Taxonomy" id="138300"/>
    <lineage>
        <taxon>Bacteria</taxon>
        <taxon>Bacillati</taxon>
        <taxon>Actinomycetota</taxon>
        <taxon>Actinomycetes</taxon>
        <taxon>Micrococcales</taxon>
        <taxon>Kytococcaceae</taxon>
        <taxon>Kytococcus</taxon>
    </lineage>
</organism>
<dbReference type="PANTHER" id="PTHR35149:SF1">
    <property type="entry name" value="DUF5655 DOMAIN-CONTAINING PROTEIN"/>
    <property type="match status" value="1"/>
</dbReference>
<feature type="domain" description="GmrSD restriction endonucleases N-terminal" evidence="1">
    <location>
        <begin position="22"/>
        <end position="246"/>
    </location>
</feature>
<dbReference type="PANTHER" id="PTHR35149">
    <property type="entry name" value="SLL5132 PROTEIN"/>
    <property type="match status" value="1"/>
</dbReference>
<feature type="domain" description="RAMA" evidence="3">
    <location>
        <begin position="620"/>
        <end position="709"/>
    </location>
</feature>
<accession>A0A2I1PBP6</accession>
<dbReference type="Pfam" id="PF03235">
    <property type="entry name" value="GmrSD_N"/>
    <property type="match status" value="1"/>
</dbReference>
<dbReference type="AlphaFoldDB" id="A0A2I1PBP6"/>
<feature type="domain" description="GmrSD restriction endonucleases C-terminal" evidence="2">
    <location>
        <begin position="449"/>
        <end position="597"/>
    </location>
</feature>
<comment type="caution">
    <text evidence="4">The sequence shown here is derived from an EMBL/GenBank/DDBJ whole genome shotgun (WGS) entry which is preliminary data.</text>
</comment>
<dbReference type="InterPro" id="IPR040843">
    <property type="entry name" value="RAMA"/>
</dbReference>
<name>A0A2I1PBP6_9MICO</name>
<dbReference type="InterPro" id="IPR004919">
    <property type="entry name" value="GmrSD_N"/>
</dbReference>
<keyword evidence="5" id="KW-1185">Reference proteome</keyword>
<proteinExistence type="predicted"/>
<evidence type="ECO:0008006" key="6">
    <source>
        <dbReference type="Google" id="ProtNLM"/>
    </source>
</evidence>
<reference evidence="4 5" key="1">
    <citation type="submission" date="2017-12" db="EMBL/GenBank/DDBJ databases">
        <title>Phylogenetic diversity of female urinary microbiome.</title>
        <authorList>
            <person name="Thomas-White K."/>
            <person name="Wolfe A.J."/>
        </authorList>
    </citation>
    <scope>NUCLEOTIDE SEQUENCE [LARGE SCALE GENOMIC DNA]</scope>
    <source>
        <strain evidence="4 5">UMB1298</strain>
    </source>
</reference>
<dbReference type="Pfam" id="PF07510">
    <property type="entry name" value="GmrSD_C"/>
    <property type="match status" value="1"/>
</dbReference>
<sequence length="717" mass="81059">MPGHLTPPRSAMKTDALTPHELLRHPQLLVVPLYQRRYVWQEQAQWEPLWQDVLRMAEVRATQREVTHFLGACVLQRQDHGAGRLTAWEVVDGQQRLTTMQVAADAVAAVAQERGWDRLVRQLEKLTLNDADEISDAAHRLKFQHRNDDGAPFREVMLAAPPVDHGALTHAEARIAQAHRFFSERARDHLADAGEEQAERLVDALRDGLRLVVITLEADEDSQVIFETLNARGTPLTPADLIKNFVLHRVAEAGGDPEAVWREHWSRFEDPFWTQEVKAGRTRVQRSTLFLHQWLISRVGAEVLQSRLFPEFKHFVEHRTDTPVAQLIAEIAAVATRYRALVEETTSGAPDIDRVVLAVHRFAVADTQVATPVLLWLLDPRHGIDAAVRERAVTHLESWVMRRMMLRATTADLGRVAANLITRLDAAGAPADEVVWEHLGGLTAASTYWPRDEELQRHLATAPVYTAFGRGRLQMLLEAVEDDERGFTTGRARSASRVARGRMHIEHLLPQTWRPHWPVEDPVQELERDEHVHRLGNLTLLTARLNSSVSNRAWTGERGKWAALEQHDDNLMTRRIRREHTEEWDEAAIDARTRAMVGAMLRTWPAPAANPAMDPAAAVAARVRSVFGVTLADMIATGYLEVGQTLYFREAGGDRTATLTADGRLEIDGMEFRELIDATRHYEPSATQSWWRWLTEDGRHLAPLRKACFEGLEGARG</sequence>
<dbReference type="InterPro" id="IPR011089">
    <property type="entry name" value="GmrSD_C"/>
</dbReference>
<gene>
    <name evidence="4" type="ORF">CYJ76_04125</name>
</gene>
<evidence type="ECO:0000313" key="5">
    <source>
        <dbReference type="Proteomes" id="UP000234206"/>
    </source>
</evidence>
<dbReference type="Proteomes" id="UP000234206">
    <property type="component" value="Unassembled WGS sequence"/>
</dbReference>